<sequence>MLMQQHATSLICPIPVLKPLMATLDSSTSEIPSPSMESIDEKQDEFGHKLLFKGNEQDVDRVVVLTPTHSNNKVEAKRDQKSGTNIKSWEDMVGEEKQAPSPPTCSKLSPAASKFVPSYTMAKRYEIGDLAEDPIEVFEGDLGVDIFDEEDEDEVLDECFAKVARGGDL</sequence>
<dbReference type="OMA" id="LICPIPV"/>
<accession>A0A2G2ZNG4</accession>
<name>A0A2G2ZNG4_CAPAN</name>
<evidence type="ECO:0000313" key="1">
    <source>
        <dbReference type="EMBL" id="PHT83529.1"/>
    </source>
</evidence>
<dbReference type="Proteomes" id="UP000222542">
    <property type="component" value="Unassembled WGS sequence"/>
</dbReference>
<dbReference type="EMBL" id="AYRZ02000004">
    <property type="protein sequence ID" value="PHT83529.1"/>
    <property type="molecule type" value="Genomic_DNA"/>
</dbReference>
<gene>
    <name evidence="1" type="ORF">T459_11972</name>
</gene>
<reference evidence="1 2" key="1">
    <citation type="journal article" date="2014" name="Nat. Genet.">
        <title>Genome sequence of the hot pepper provides insights into the evolution of pungency in Capsicum species.</title>
        <authorList>
            <person name="Kim S."/>
            <person name="Park M."/>
            <person name="Yeom S.I."/>
            <person name="Kim Y.M."/>
            <person name="Lee J.M."/>
            <person name="Lee H.A."/>
            <person name="Seo E."/>
            <person name="Choi J."/>
            <person name="Cheong K."/>
            <person name="Kim K.T."/>
            <person name="Jung K."/>
            <person name="Lee G.W."/>
            <person name="Oh S.K."/>
            <person name="Bae C."/>
            <person name="Kim S.B."/>
            <person name="Lee H.Y."/>
            <person name="Kim S.Y."/>
            <person name="Kim M.S."/>
            <person name="Kang B.C."/>
            <person name="Jo Y.D."/>
            <person name="Yang H.B."/>
            <person name="Jeong H.J."/>
            <person name="Kang W.H."/>
            <person name="Kwon J.K."/>
            <person name="Shin C."/>
            <person name="Lim J.Y."/>
            <person name="Park J.H."/>
            <person name="Huh J.H."/>
            <person name="Kim J.S."/>
            <person name="Kim B.D."/>
            <person name="Cohen O."/>
            <person name="Paran I."/>
            <person name="Suh M.C."/>
            <person name="Lee S.B."/>
            <person name="Kim Y.K."/>
            <person name="Shin Y."/>
            <person name="Noh S.J."/>
            <person name="Park J."/>
            <person name="Seo Y.S."/>
            <person name="Kwon S.Y."/>
            <person name="Kim H.A."/>
            <person name="Park J.M."/>
            <person name="Kim H.J."/>
            <person name="Choi S.B."/>
            <person name="Bosland P.W."/>
            <person name="Reeves G."/>
            <person name="Jo S.H."/>
            <person name="Lee B.W."/>
            <person name="Cho H.T."/>
            <person name="Choi H.S."/>
            <person name="Lee M.S."/>
            <person name="Yu Y."/>
            <person name="Do Choi Y."/>
            <person name="Park B.S."/>
            <person name="van Deynze A."/>
            <person name="Ashrafi H."/>
            <person name="Hill T."/>
            <person name="Kim W.T."/>
            <person name="Pai H.S."/>
            <person name="Ahn H.K."/>
            <person name="Yeam I."/>
            <person name="Giovannoni J.J."/>
            <person name="Rose J.K."/>
            <person name="Sorensen I."/>
            <person name="Lee S.J."/>
            <person name="Kim R.W."/>
            <person name="Choi I.Y."/>
            <person name="Choi B.S."/>
            <person name="Lim J.S."/>
            <person name="Lee Y.H."/>
            <person name="Choi D."/>
        </authorList>
    </citation>
    <scope>NUCLEOTIDE SEQUENCE [LARGE SCALE GENOMIC DNA]</scope>
    <source>
        <strain evidence="2">cv. CM334</strain>
    </source>
</reference>
<dbReference type="AlphaFoldDB" id="A0A2G2ZNG4"/>
<evidence type="ECO:0000313" key="2">
    <source>
        <dbReference type="Proteomes" id="UP000222542"/>
    </source>
</evidence>
<dbReference type="Gramene" id="PHT83529">
    <property type="protein sequence ID" value="PHT83529"/>
    <property type="gene ID" value="T459_11972"/>
</dbReference>
<keyword evidence="2" id="KW-1185">Reference proteome</keyword>
<comment type="caution">
    <text evidence="1">The sequence shown here is derived from an EMBL/GenBank/DDBJ whole genome shotgun (WGS) entry which is preliminary data.</text>
</comment>
<reference evidence="1 2" key="2">
    <citation type="journal article" date="2017" name="Genome Biol.">
        <title>New reference genome sequences of hot pepper reveal the massive evolution of plant disease-resistance genes by retroduplication.</title>
        <authorList>
            <person name="Kim S."/>
            <person name="Park J."/>
            <person name="Yeom S.I."/>
            <person name="Kim Y.M."/>
            <person name="Seo E."/>
            <person name="Kim K.T."/>
            <person name="Kim M.S."/>
            <person name="Lee J.M."/>
            <person name="Cheong K."/>
            <person name="Shin H.S."/>
            <person name="Kim S.B."/>
            <person name="Han K."/>
            <person name="Lee J."/>
            <person name="Park M."/>
            <person name="Lee H.A."/>
            <person name="Lee H.Y."/>
            <person name="Lee Y."/>
            <person name="Oh S."/>
            <person name="Lee J.H."/>
            <person name="Choi E."/>
            <person name="Choi E."/>
            <person name="Lee S.E."/>
            <person name="Jeon J."/>
            <person name="Kim H."/>
            <person name="Choi G."/>
            <person name="Song H."/>
            <person name="Lee J."/>
            <person name="Lee S.C."/>
            <person name="Kwon J.K."/>
            <person name="Lee H.Y."/>
            <person name="Koo N."/>
            <person name="Hong Y."/>
            <person name="Kim R.W."/>
            <person name="Kang W.H."/>
            <person name="Huh J.H."/>
            <person name="Kang B.C."/>
            <person name="Yang T.J."/>
            <person name="Lee Y.H."/>
            <person name="Bennetzen J.L."/>
            <person name="Choi D."/>
        </authorList>
    </citation>
    <scope>NUCLEOTIDE SEQUENCE [LARGE SCALE GENOMIC DNA]</scope>
    <source>
        <strain evidence="2">cv. CM334</strain>
    </source>
</reference>
<protein>
    <submittedName>
        <fullName evidence="1">Uncharacterized protein</fullName>
    </submittedName>
</protein>
<organism evidence="1 2">
    <name type="scientific">Capsicum annuum</name>
    <name type="common">Capsicum pepper</name>
    <dbReference type="NCBI Taxonomy" id="4072"/>
    <lineage>
        <taxon>Eukaryota</taxon>
        <taxon>Viridiplantae</taxon>
        <taxon>Streptophyta</taxon>
        <taxon>Embryophyta</taxon>
        <taxon>Tracheophyta</taxon>
        <taxon>Spermatophyta</taxon>
        <taxon>Magnoliopsida</taxon>
        <taxon>eudicotyledons</taxon>
        <taxon>Gunneridae</taxon>
        <taxon>Pentapetalae</taxon>
        <taxon>asterids</taxon>
        <taxon>lamiids</taxon>
        <taxon>Solanales</taxon>
        <taxon>Solanaceae</taxon>
        <taxon>Solanoideae</taxon>
        <taxon>Capsiceae</taxon>
        <taxon>Capsicum</taxon>
    </lineage>
</organism>
<proteinExistence type="predicted"/>